<reference evidence="1 2" key="1">
    <citation type="submission" date="2016-10" db="EMBL/GenBank/DDBJ databases">
        <authorList>
            <person name="de Groot N.N."/>
        </authorList>
    </citation>
    <scope>NUCLEOTIDE SEQUENCE [LARGE SCALE GENOMIC DNA]</scope>
    <source>
        <strain evidence="1 2">Nl14</strain>
    </source>
</reference>
<proteinExistence type="predicted"/>
<evidence type="ECO:0000313" key="1">
    <source>
        <dbReference type="EMBL" id="SFU39221.1"/>
    </source>
</evidence>
<evidence type="ECO:0000313" key="2">
    <source>
        <dbReference type="Proteomes" id="UP000182649"/>
    </source>
</evidence>
<organism evidence="1 2">
    <name type="scientific">Nitrosospira multiformis</name>
    <dbReference type="NCBI Taxonomy" id="1231"/>
    <lineage>
        <taxon>Bacteria</taxon>
        <taxon>Pseudomonadati</taxon>
        <taxon>Pseudomonadota</taxon>
        <taxon>Betaproteobacteria</taxon>
        <taxon>Nitrosomonadales</taxon>
        <taxon>Nitrosomonadaceae</taxon>
        <taxon>Nitrosospira</taxon>
    </lineage>
</organism>
<dbReference type="EMBL" id="FPBZ01000002">
    <property type="protein sequence ID" value="SFU39221.1"/>
    <property type="molecule type" value="Genomic_DNA"/>
</dbReference>
<accession>A0A1I7FST2</accession>
<dbReference type="RefSeq" id="WP_218155100.1">
    <property type="nucleotide sequence ID" value="NZ_FPBZ01000002.1"/>
</dbReference>
<gene>
    <name evidence="1" type="ORF">SAMN05216417_102182</name>
</gene>
<protein>
    <recommendedName>
        <fullName evidence="3">Mobilisation protein (MobC)</fullName>
    </recommendedName>
</protein>
<sequence>MSGFSDVQLVARAFSTAAAPSPKKSKRRYTPPFSLRFTVEERKRLDEMAGTQPLGSYIRDRLLGEQTEKRRKTRKPGPDTALLALVLSELGRSRLASNINQLAKAANMGALDITPEIEREIVQACAEIQAMRALLITALGVTPIDGEK</sequence>
<dbReference type="AlphaFoldDB" id="A0A1I7FST2"/>
<dbReference type="Proteomes" id="UP000182649">
    <property type="component" value="Unassembled WGS sequence"/>
</dbReference>
<name>A0A1I7FST2_9PROT</name>
<evidence type="ECO:0008006" key="3">
    <source>
        <dbReference type="Google" id="ProtNLM"/>
    </source>
</evidence>